<dbReference type="EMBL" id="PFQK01000042">
    <property type="protein sequence ID" value="PJC81884.1"/>
    <property type="molecule type" value="Genomic_DNA"/>
</dbReference>
<dbReference type="Proteomes" id="UP000229370">
    <property type="component" value="Unassembled WGS sequence"/>
</dbReference>
<name>A0A2M8GMV9_9BACT</name>
<dbReference type="InterPro" id="IPR027417">
    <property type="entry name" value="P-loop_NTPase"/>
</dbReference>
<evidence type="ECO:0000313" key="1">
    <source>
        <dbReference type="EMBL" id="PJC81884.1"/>
    </source>
</evidence>
<accession>A0A2M8GMV9</accession>
<reference evidence="2" key="1">
    <citation type="submission" date="2017-09" db="EMBL/GenBank/DDBJ databases">
        <title>Depth-based differentiation of microbial function through sediment-hosted aquifers and enrichment of novel symbionts in the deep terrestrial subsurface.</title>
        <authorList>
            <person name="Probst A.J."/>
            <person name="Ladd B."/>
            <person name="Jarett J.K."/>
            <person name="Geller-Mcgrath D.E."/>
            <person name="Sieber C.M.K."/>
            <person name="Emerson J.B."/>
            <person name="Anantharaman K."/>
            <person name="Thomas B.C."/>
            <person name="Malmstrom R."/>
            <person name="Stieglmeier M."/>
            <person name="Klingl A."/>
            <person name="Woyke T."/>
            <person name="Ryan C.M."/>
            <person name="Banfield J.F."/>
        </authorList>
    </citation>
    <scope>NUCLEOTIDE SEQUENCE [LARGE SCALE GENOMIC DNA]</scope>
</reference>
<gene>
    <name evidence="1" type="ORF">CO007_02170</name>
</gene>
<organism evidence="1 2">
    <name type="scientific">Candidatus Roizmanbacteria bacterium CG_4_8_14_3_um_filter_36_10</name>
    <dbReference type="NCBI Taxonomy" id="1974834"/>
    <lineage>
        <taxon>Bacteria</taxon>
        <taxon>Candidatus Roizmaniibacteriota</taxon>
    </lineage>
</organism>
<proteinExistence type="predicted"/>
<dbReference type="AlphaFoldDB" id="A0A2M8GMV9"/>
<dbReference type="Gene3D" id="3.40.50.300">
    <property type="entry name" value="P-loop containing nucleotide triphosphate hydrolases"/>
    <property type="match status" value="1"/>
</dbReference>
<dbReference type="SUPFAM" id="SSF52540">
    <property type="entry name" value="P-loop containing nucleoside triphosphate hydrolases"/>
    <property type="match status" value="1"/>
</dbReference>
<sequence>MKEIRQHLQDRWIKIKERLKPPNVLFRERLVRTIDLLSACERTYQNIPAGPQKQQFISRFLEDFWQDLCQESSIKTGNKKERADRQAEMKIFQKIFKLSSLKNELQTKKQETPIKRIGFLATLGAGKSIVSRALVRKLKKDGENVLFKKEPYLGNPFWRRSQKDKKFMLRSQVFFLLTNLLSQLEKNNNTTRNNPTLLICDTSIYTDALMWARWYRNFGYFDKDEYAIYERLFKLLTPVFPQLDLLVIFTPEKNSLEGVDEYAEKLITGVNRRLKKVKSRSQEKRFTHNIKYLREQTMIVLAIMSDFVSEKKDVNFLNLVVDPIKVYRNPKYRKEIIGRIRDELTRL</sequence>
<comment type="caution">
    <text evidence="1">The sequence shown here is derived from an EMBL/GenBank/DDBJ whole genome shotgun (WGS) entry which is preliminary data.</text>
</comment>
<protein>
    <submittedName>
        <fullName evidence="1">Uncharacterized protein</fullName>
    </submittedName>
</protein>
<evidence type="ECO:0000313" key="2">
    <source>
        <dbReference type="Proteomes" id="UP000229370"/>
    </source>
</evidence>